<evidence type="ECO:0000313" key="2">
    <source>
        <dbReference type="Proteomes" id="UP001168821"/>
    </source>
</evidence>
<protein>
    <submittedName>
        <fullName evidence="1">Uncharacterized protein</fullName>
    </submittedName>
</protein>
<dbReference type="AlphaFoldDB" id="A0AA38M1V4"/>
<name>A0AA38M1V4_9CUCU</name>
<dbReference type="EMBL" id="JALNTZ010000018">
    <property type="protein sequence ID" value="KAJ3639067.1"/>
    <property type="molecule type" value="Genomic_DNA"/>
</dbReference>
<proteinExistence type="predicted"/>
<dbReference type="Proteomes" id="UP001168821">
    <property type="component" value="Unassembled WGS sequence"/>
</dbReference>
<organism evidence="1 2">
    <name type="scientific">Zophobas morio</name>
    <dbReference type="NCBI Taxonomy" id="2755281"/>
    <lineage>
        <taxon>Eukaryota</taxon>
        <taxon>Metazoa</taxon>
        <taxon>Ecdysozoa</taxon>
        <taxon>Arthropoda</taxon>
        <taxon>Hexapoda</taxon>
        <taxon>Insecta</taxon>
        <taxon>Pterygota</taxon>
        <taxon>Neoptera</taxon>
        <taxon>Endopterygota</taxon>
        <taxon>Coleoptera</taxon>
        <taxon>Polyphaga</taxon>
        <taxon>Cucujiformia</taxon>
        <taxon>Tenebrionidae</taxon>
        <taxon>Zophobas</taxon>
    </lineage>
</organism>
<sequence length="108" mass="12068">MPTLCHCHLVSAANLKPCIIIRRRTKPATNQQPAHLPRFCNLINLIRASQQFNYGDANKAACNDEFYLPALREEAVAGIAGFTGFAGFRRVSCFRDNGTGRNMHVNNY</sequence>
<keyword evidence="2" id="KW-1185">Reference proteome</keyword>
<evidence type="ECO:0000313" key="1">
    <source>
        <dbReference type="EMBL" id="KAJ3639067.1"/>
    </source>
</evidence>
<reference evidence="1" key="1">
    <citation type="journal article" date="2023" name="G3 (Bethesda)">
        <title>Whole genome assemblies of Zophobas morio and Tenebrio molitor.</title>
        <authorList>
            <person name="Kaur S."/>
            <person name="Stinson S.A."/>
            <person name="diCenzo G.C."/>
        </authorList>
    </citation>
    <scope>NUCLEOTIDE SEQUENCE</scope>
    <source>
        <strain evidence="1">QUZm001</strain>
    </source>
</reference>
<comment type="caution">
    <text evidence="1">The sequence shown here is derived from an EMBL/GenBank/DDBJ whole genome shotgun (WGS) entry which is preliminary data.</text>
</comment>
<gene>
    <name evidence="1" type="ORF">Zmor_004437</name>
</gene>
<accession>A0AA38M1V4</accession>